<protein>
    <recommendedName>
        <fullName evidence="3">DUF4283 domain-containing protein</fullName>
    </recommendedName>
</protein>
<dbReference type="AlphaFoldDB" id="A0A7J7MK64"/>
<dbReference type="OrthoDB" id="786311at2759"/>
<dbReference type="EMBL" id="JACGCM010001428">
    <property type="protein sequence ID" value="KAF6155271.1"/>
    <property type="molecule type" value="Genomic_DNA"/>
</dbReference>
<keyword evidence="2" id="KW-1185">Reference proteome</keyword>
<accession>A0A7J7MK64</accession>
<reference evidence="1 2" key="1">
    <citation type="journal article" date="2020" name="IScience">
        <title>Genome Sequencing of the Endangered Kingdonia uniflora (Circaeasteraceae, Ranunculales) Reveals Potential Mechanisms of Evolutionary Specialization.</title>
        <authorList>
            <person name="Sun Y."/>
            <person name="Deng T."/>
            <person name="Zhang A."/>
            <person name="Moore M.J."/>
            <person name="Landis J.B."/>
            <person name="Lin N."/>
            <person name="Zhang H."/>
            <person name="Zhang X."/>
            <person name="Huang J."/>
            <person name="Zhang X."/>
            <person name="Sun H."/>
            <person name="Wang H."/>
        </authorList>
    </citation>
    <scope>NUCLEOTIDE SEQUENCE [LARGE SCALE GENOMIC DNA]</scope>
    <source>
        <strain evidence="1">TB1705</strain>
        <tissue evidence="1">Leaf</tissue>
    </source>
</reference>
<comment type="caution">
    <text evidence="1">The sequence shown here is derived from an EMBL/GenBank/DDBJ whole genome shotgun (WGS) entry which is preliminary data.</text>
</comment>
<dbReference type="Proteomes" id="UP000541444">
    <property type="component" value="Unassembled WGS sequence"/>
</dbReference>
<organism evidence="1 2">
    <name type="scientific">Kingdonia uniflora</name>
    <dbReference type="NCBI Taxonomy" id="39325"/>
    <lineage>
        <taxon>Eukaryota</taxon>
        <taxon>Viridiplantae</taxon>
        <taxon>Streptophyta</taxon>
        <taxon>Embryophyta</taxon>
        <taxon>Tracheophyta</taxon>
        <taxon>Spermatophyta</taxon>
        <taxon>Magnoliopsida</taxon>
        <taxon>Ranunculales</taxon>
        <taxon>Circaeasteraceae</taxon>
        <taxon>Kingdonia</taxon>
    </lineage>
</organism>
<sequence>KKDSPVAPVWIQFPRLKLCFHNQGILKTLASMVGRYLTADQTTLIVTPRLCK</sequence>
<feature type="non-terminal residue" evidence="1">
    <location>
        <position position="1"/>
    </location>
</feature>
<gene>
    <name evidence="1" type="ORF">GIB67_019797</name>
</gene>
<evidence type="ECO:0008006" key="3">
    <source>
        <dbReference type="Google" id="ProtNLM"/>
    </source>
</evidence>
<proteinExistence type="predicted"/>
<evidence type="ECO:0000313" key="1">
    <source>
        <dbReference type="EMBL" id="KAF6155271.1"/>
    </source>
</evidence>
<evidence type="ECO:0000313" key="2">
    <source>
        <dbReference type="Proteomes" id="UP000541444"/>
    </source>
</evidence>
<name>A0A7J7MK64_9MAGN</name>